<evidence type="ECO:0000313" key="1">
    <source>
        <dbReference type="EMBL" id="KAI4353835.1"/>
    </source>
</evidence>
<gene>
    <name evidence="1" type="ORF">L6164_002758</name>
</gene>
<name>A0ACB9PZT2_BAUVA</name>
<accession>A0ACB9PZT2</accession>
<proteinExistence type="predicted"/>
<dbReference type="EMBL" id="CM039427">
    <property type="protein sequence ID" value="KAI4353835.1"/>
    <property type="molecule type" value="Genomic_DNA"/>
</dbReference>
<evidence type="ECO:0000313" key="2">
    <source>
        <dbReference type="Proteomes" id="UP000828941"/>
    </source>
</evidence>
<keyword evidence="2" id="KW-1185">Reference proteome</keyword>
<reference evidence="1 2" key="1">
    <citation type="journal article" date="2022" name="DNA Res.">
        <title>Chromosomal-level genome assembly of the orchid tree Bauhinia variegata (Leguminosae; Cercidoideae) supports the allotetraploid origin hypothesis of Bauhinia.</title>
        <authorList>
            <person name="Zhong Y."/>
            <person name="Chen Y."/>
            <person name="Zheng D."/>
            <person name="Pang J."/>
            <person name="Liu Y."/>
            <person name="Luo S."/>
            <person name="Meng S."/>
            <person name="Qian L."/>
            <person name="Wei D."/>
            <person name="Dai S."/>
            <person name="Zhou R."/>
        </authorList>
    </citation>
    <scope>NUCLEOTIDE SEQUENCE [LARGE SCALE GENOMIC DNA]</scope>
    <source>
        <strain evidence="1">BV-YZ2020</strain>
    </source>
</reference>
<protein>
    <submittedName>
        <fullName evidence="1">Uncharacterized protein</fullName>
    </submittedName>
</protein>
<organism evidence="1 2">
    <name type="scientific">Bauhinia variegata</name>
    <name type="common">Purple orchid tree</name>
    <name type="synonym">Phanera variegata</name>
    <dbReference type="NCBI Taxonomy" id="167791"/>
    <lineage>
        <taxon>Eukaryota</taxon>
        <taxon>Viridiplantae</taxon>
        <taxon>Streptophyta</taxon>
        <taxon>Embryophyta</taxon>
        <taxon>Tracheophyta</taxon>
        <taxon>Spermatophyta</taxon>
        <taxon>Magnoliopsida</taxon>
        <taxon>eudicotyledons</taxon>
        <taxon>Gunneridae</taxon>
        <taxon>Pentapetalae</taxon>
        <taxon>rosids</taxon>
        <taxon>fabids</taxon>
        <taxon>Fabales</taxon>
        <taxon>Fabaceae</taxon>
        <taxon>Cercidoideae</taxon>
        <taxon>Cercideae</taxon>
        <taxon>Bauhiniinae</taxon>
        <taxon>Bauhinia</taxon>
    </lineage>
</organism>
<dbReference type="Proteomes" id="UP000828941">
    <property type="component" value="Chromosome 2"/>
</dbReference>
<sequence>MIVTQCPKMKYFSQESVNAPTLMGIWTSPDKYGDYELHWECDLNSTIKMKARDDGDVEQQQLKKVTCLYYCFVVSAI</sequence>
<comment type="caution">
    <text evidence="1">The sequence shown here is derived from an EMBL/GenBank/DDBJ whole genome shotgun (WGS) entry which is preliminary data.</text>
</comment>